<evidence type="ECO:0000256" key="12">
    <source>
        <dbReference type="PIRSR" id="PIRSR603542-1"/>
    </source>
</evidence>
<keyword evidence="13" id="KW-0460">Magnesium</keyword>
<reference evidence="17 18" key="1">
    <citation type="submission" date="2018-05" db="EMBL/GenBank/DDBJ databases">
        <title>The complete genome of Lysobacter maris HZ9B, a marine bacterium antagonistic against terrestrial plant pathogens.</title>
        <authorList>
            <person name="Zhang X.-Q."/>
        </authorList>
    </citation>
    <scope>NUCLEOTIDE SEQUENCE [LARGE SCALE GENOMIC DNA]</scope>
    <source>
        <strain evidence="17 18">HZ9B</strain>
    </source>
</reference>
<dbReference type="Gene3D" id="3.90.470.20">
    <property type="entry name" value="4'-phosphopantetheinyl transferase domain"/>
    <property type="match status" value="1"/>
</dbReference>
<feature type="region of interest" description="Disordered" evidence="14">
    <location>
        <begin position="1"/>
        <end position="21"/>
    </location>
</feature>
<feature type="domain" description="4'-phosphopantetheinyl transferase N-terminal" evidence="16">
    <location>
        <begin position="69"/>
        <end position="126"/>
    </location>
</feature>
<evidence type="ECO:0000256" key="4">
    <source>
        <dbReference type="ARBA" id="ARBA00011503"/>
    </source>
</evidence>
<feature type="binding site" evidence="12">
    <location>
        <position position="181"/>
    </location>
    <ligand>
        <name>CoA</name>
        <dbReference type="ChEBI" id="CHEBI:57287"/>
    </ligand>
</feature>
<comment type="catalytic activity">
    <reaction evidence="10">
        <text>apo-[aryl-carrier protein] + CoA = holo-[aryl-carrier protein] + adenosine 3',5'-bisphosphate + H(+)</text>
        <dbReference type="Rhea" id="RHEA:48404"/>
        <dbReference type="Rhea" id="RHEA-COMP:15903"/>
        <dbReference type="Rhea" id="RHEA-COMP:17557"/>
        <dbReference type="ChEBI" id="CHEBI:15378"/>
        <dbReference type="ChEBI" id="CHEBI:29999"/>
        <dbReference type="ChEBI" id="CHEBI:57287"/>
        <dbReference type="ChEBI" id="CHEBI:58343"/>
        <dbReference type="ChEBI" id="CHEBI:64479"/>
    </reaction>
</comment>
<dbReference type="UniPathway" id="UPA00017"/>
<dbReference type="PANTHER" id="PTHR38096">
    <property type="entry name" value="ENTEROBACTIN SYNTHASE COMPONENT D"/>
    <property type="match status" value="1"/>
</dbReference>
<dbReference type="PANTHER" id="PTHR38096:SF1">
    <property type="entry name" value="ENTEROBACTIN SYNTHASE COMPONENT D"/>
    <property type="match status" value="1"/>
</dbReference>
<feature type="binding site" evidence="13">
    <location>
        <position position="138"/>
    </location>
    <ligand>
        <name>Mg(2+)</name>
        <dbReference type="ChEBI" id="CHEBI:18420"/>
    </ligand>
</feature>
<organism evidence="17 18">
    <name type="scientific">Marilutibacter maris</name>
    <dbReference type="NCBI Taxonomy" id="1605891"/>
    <lineage>
        <taxon>Bacteria</taxon>
        <taxon>Pseudomonadati</taxon>
        <taxon>Pseudomonadota</taxon>
        <taxon>Gammaproteobacteria</taxon>
        <taxon>Lysobacterales</taxon>
        <taxon>Lysobacteraceae</taxon>
        <taxon>Marilutibacter</taxon>
    </lineage>
</organism>
<keyword evidence="18" id="KW-1185">Reference proteome</keyword>
<keyword evidence="6" id="KW-0808">Transferase</keyword>
<dbReference type="Pfam" id="PF01648">
    <property type="entry name" value="ACPS"/>
    <property type="match status" value="1"/>
</dbReference>
<dbReference type="GO" id="GO:0008897">
    <property type="term" value="F:holo-[acyl-carrier-protein] synthase activity"/>
    <property type="evidence" value="ECO:0007669"/>
    <property type="project" value="InterPro"/>
</dbReference>
<comment type="pathway">
    <text evidence="2">Siderophore biosynthesis; enterobactin biosynthesis.</text>
</comment>
<evidence type="ECO:0000256" key="1">
    <source>
        <dbReference type="ARBA" id="ARBA00003937"/>
    </source>
</evidence>
<evidence type="ECO:0000256" key="6">
    <source>
        <dbReference type="ARBA" id="ARBA00022679"/>
    </source>
</evidence>
<evidence type="ECO:0000313" key="18">
    <source>
        <dbReference type="Proteomes" id="UP000249447"/>
    </source>
</evidence>
<comment type="subunit">
    <text evidence="4">EntB, EntD, EntE, and EntF form a multienzyme complex called enterobactin synthase.</text>
</comment>
<feature type="domain" description="4'-phosphopantetheinyl transferase" evidence="15">
    <location>
        <begin position="135"/>
        <end position="219"/>
    </location>
</feature>
<dbReference type="GO" id="GO:0009366">
    <property type="term" value="C:enterobactin synthetase complex"/>
    <property type="evidence" value="ECO:0007669"/>
    <property type="project" value="InterPro"/>
</dbReference>
<evidence type="ECO:0000256" key="13">
    <source>
        <dbReference type="PIRSR" id="PIRSR603542-2"/>
    </source>
</evidence>
<feature type="binding site" evidence="12">
    <location>
        <position position="185"/>
    </location>
    <ligand>
        <name>CoA</name>
        <dbReference type="ChEBI" id="CHEBI:57287"/>
    </ligand>
</feature>
<keyword evidence="13" id="KW-0479">Metal-binding</keyword>
<dbReference type="Proteomes" id="UP000249447">
    <property type="component" value="Chromosome"/>
</dbReference>
<feature type="binding site" evidence="12">
    <location>
        <position position="71"/>
    </location>
    <ligand>
        <name>CoA</name>
        <dbReference type="ChEBI" id="CHEBI:57287"/>
    </ligand>
</feature>
<dbReference type="InterPro" id="IPR037143">
    <property type="entry name" value="4-PPantetheinyl_Trfase_dom_sf"/>
</dbReference>
<proteinExistence type="inferred from homology"/>
<dbReference type="SUPFAM" id="SSF56214">
    <property type="entry name" value="4'-phosphopantetheinyl transferase"/>
    <property type="match status" value="1"/>
</dbReference>
<gene>
    <name evidence="17" type="ORF">C9I47_2852</name>
</gene>
<evidence type="ECO:0000259" key="16">
    <source>
        <dbReference type="Pfam" id="PF17837"/>
    </source>
</evidence>
<dbReference type="GO" id="GO:0000287">
    <property type="term" value="F:magnesium ion binding"/>
    <property type="evidence" value="ECO:0007669"/>
    <property type="project" value="InterPro"/>
</dbReference>
<comment type="catalytic activity">
    <reaction evidence="11">
        <text>apo-[peptidyl-carrier protein] + CoA = holo-[peptidyl-carrier protein] + adenosine 3',5'-bisphosphate + H(+)</text>
        <dbReference type="Rhea" id="RHEA:46228"/>
        <dbReference type="Rhea" id="RHEA-COMP:11479"/>
        <dbReference type="Rhea" id="RHEA-COMP:11480"/>
        <dbReference type="ChEBI" id="CHEBI:15378"/>
        <dbReference type="ChEBI" id="CHEBI:29999"/>
        <dbReference type="ChEBI" id="CHEBI:57287"/>
        <dbReference type="ChEBI" id="CHEBI:58343"/>
        <dbReference type="ChEBI" id="CHEBI:64479"/>
    </reaction>
</comment>
<dbReference type="KEGG" id="lmb:C9I47_2852"/>
<comment type="cofactor">
    <cofactor evidence="13">
        <name>Mg(2+)</name>
        <dbReference type="ChEBI" id="CHEBI:18420"/>
    </cofactor>
</comment>
<feature type="binding site" evidence="12">
    <location>
        <begin position="116"/>
        <end position="117"/>
    </location>
    <ligand>
        <name>CoA</name>
        <dbReference type="ChEBI" id="CHEBI:57287"/>
    </ligand>
</feature>
<feature type="compositionally biased region" description="Low complexity" evidence="14">
    <location>
        <begin position="7"/>
        <end position="18"/>
    </location>
</feature>
<dbReference type="OrthoDB" id="8210607at2"/>
<evidence type="ECO:0000256" key="10">
    <source>
        <dbReference type="ARBA" id="ARBA00049176"/>
    </source>
</evidence>
<evidence type="ECO:0000256" key="2">
    <source>
        <dbReference type="ARBA" id="ARBA00004993"/>
    </source>
</evidence>
<dbReference type="AlphaFoldDB" id="A0A2U9TAA7"/>
<comment type="function">
    <text evidence="1">Involved in the biosynthesis of the siderophore enterobactin (enterochelin), which is a macrocyclic trimeric lactone of N-(2,3-dihydroxybenzoyl)-serine. The serine trilactone serves as a scaffolding for the three catechol functionalities that provide hexadentate coordination for the tightly ligated iron(2+) atoms. Plays an essential role in the assembly of the enterobactin by catalyzing the transfer of the 4'-phosphopantetheine (Ppant) moiety from coenzyme A to the apo-domains of both EntB (ArCP domain) and EntF (PCP domain) to yield their holo-forms which make them competent for the activation of 2,3-dihydroxybenzoate (DHB) and L-serine, respectively.</text>
</comment>
<feature type="binding site" evidence="12">
    <location>
        <position position="138"/>
    </location>
    <ligand>
        <name>CoA</name>
        <dbReference type="ChEBI" id="CHEBI:57287"/>
    </ligand>
</feature>
<evidence type="ECO:0000256" key="8">
    <source>
        <dbReference type="ARBA" id="ARBA00029894"/>
    </source>
</evidence>
<dbReference type="InterPro" id="IPR041354">
    <property type="entry name" value="4PPT_N"/>
</dbReference>
<keyword evidence="7" id="KW-0259">Enterobactin biosynthesis</keyword>
<dbReference type="PRINTS" id="PR01399">
    <property type="entry name" value="ENTSNTHTASED"/>
</dbReference>
<name>A0A2U9TAA7_9GAMM</name>
<dbReference type="InterPro" id="IPR003542">
    <property type="entry name" value="Enbac_synth_compD-like"/>
</dbReference>
<dbReference type="RefSeq" id="WP_111267549.1">
    <property type="nucleotide sequence ID" value="NZ_CP029843.1"/>
</dbReference>
<evidence type="ECO:0000256" key="9">
    <source>
        <dbReference type="ARBA" id="ARBA00031996"/>
    </source>
</evidence>
<evidence type="ECO:0000256" key="7">
    <source>
        <dbReference type="ARBA" id="ARBA00023191"/>
    </source>
</evidence>
<evidence type="ECO:0000256" key="11">
    <source>
        <dbReference type="ARBA" id="ARBA00049191"/>
    </source>
</evidence>
<feature type="binding site" evidence="12">
    <location>
        <position position="79"/>
    </location>
    <ligand>
        <name>CoA</name>
        <dbReference type="ChEBI" id="CHEBI:57287"/>
    </ligand>
</feature>
<feature type="binding site" evidence="13">
    <location>
        <position position="140"/>
    </location>
    <ligand>
        <name>Mg(2+)</name>
        <dbReference type="ChEBI" id="CHEBI:18420"/>
    </ligand>
</feature>
<dbReference type="Pfam" id="PF17837">
    <property type="entry name" value="4PPT_N"/>
    <property type="match status" value="1"/>
</dbReference>
<dbReference type="GO" id="GO:0005886">
    <property type="term" value="C:plasma membrane"/>
    <property type="evidence" value="ECO:0007669"/>
    <property type="project" value="TreeGrafter"/>
</dbReference>
<dbReference type="GO" id="GO:0009239">
    <property type="term" value="P:enterobactin biosynthetic process"/>
    <property type="evidence" value="ECO:0007669"/>
    <property type="project" value="UniProtKB-UniPathway"/>
</dbReference>
<evidence type="ECO:0000313" key="17">
    <source>
        <dbReference type="EMBL" id="AWV08522.1"/>
    </source>
</evidence>
<dbReference type="InterPro" id="IPR008278">
    <property type="entry name" value="4-PPantetheinyl_Trfase_dom"/>
</dbReference>
<evidence type="ECO:0000256" key="5">
    <source>
        <dbReference type="ARBA" id="ARBA00019087"/>
    </source>
</evidence>
<dbReference type="EMBL" id="CP029843">
    <property type="protein sequence ID" value="AWV08522.1"/>
    <property type="molecule type" value="Genomic_DNA"/>
</dbReference>
<evidence type="ECO:0000259" key="15">
    <source>
        <dbReference type="Pfam" id="PF01648"/>
    </source>
</evidence>
<comment type="similarity">
    <text evidence="3">Belongs to the P-Pant transferase superfamily. EntD family.</text>
</comment>
<evidence type="ECO:0000256" key="3">
    <source>
        <dbReference type="ARBA" id="ARBA00008342"/>
    </source>
</evidence>
<sequence>MTIPLDAGSGPRAGGASPRRYRDLPATELEPLLAGDGAAVSWHAVGFDGEAPFAPFLERLPGDMRRVSGKRIAEFLAGRYCAERALAAAGGGNGQWLPRGDDRLPVWPPGWTGSISHADGIAAAAVVASTAGRVLGLDVERWVAPDQALQIREMIATPGELSLLSMLPPERALTLLFSAKEALFKALYPQVGRFMEFSAARAVAVADGELTLQLSERWSPAWPQGTVVRVRFLLRDTYVSTAVLGASRDGALPPD</sequence>
<protein>
    <recommendedName>
        <fullName evidence="5">Enterobactin synthase component D</fullName>
    </recommendedName>
    <alternativeName>
        <fullName evidence="8">4'-phosphopantetheinyl transferase EntD</fullName>
    </alternativeName>
    <alternativeName>
        <fullName evidence="9">Enterochelin synthase D</fullName>
    </alternativeName>
</protein>
<evidence type="ECO:0000256" key="14">
    <source>
        <dbReference type="SAM" id="MobiDB-lite"/>
    </source>
</evidence>
<accession>A0A2U9TAA7</accession>